<dbReference type="CDD" id="cd20710">
    <property type="entry name" value="NOT1_connector"/>
    <property type="match status" value="1"/>
</dbReference>
<dbReference type="Gene3D" id="1.25.40.790">
    <property type="match status" value="1"/>
</dbReference>
<dbReference type="Gene3D" id="1.25.40.180">
    <property type="match status" value="1"/>
</dbReference>
<dbReference type="InterPro" id="IPR038535">
    <property type="entry name" value="CNOT1_TTP_bind_sf"/>
</dbReference>
<evidence type="ECO:0000256" key="2">
    <source>
        <dbReference type="ARBA" id="ARBA00022491"/>
    </source>
</evidence>
<dbReference type="InterPro" id="IPR055454">
    <property type="entry name" value="CNOT1-like_NOT1_connector"/>
</dbReference>
<evidence type="ECO:0000256" key="5">
    <source>
        <dbReference type="ARBA" id="ARBA00023242"/>
    </source>
</evidence>
<feature type="region of interest" description="Disordered" evidence="6">
    <location>
        <begin position="2102"/>
        <end position="2147"/>
    </location>
</feature>
<dbReference type="PANTHER" id="PTHR13162">
    <property type="entry name" value="CCR4-NOT TRANSCRIPTION COMPLEX"/>
    <property type="match status" value="1"/>
</dbReference>
<dbReference type="Gene3D" id="1.25.40.800">
    <property type="match status" value="2"/>
</dbReference>
<sequence length="2692" mass="279457">MGEVLGYGSVVFAQIRWLISNLNRKNQKATVSELHNLLGAYGESAFAFTVRCLVEEVDFRAAAQAALKVQLLAQEFAKLVTRPNATSLIGDAIGGASLAAAAPLTEEWLALFAKAVRATVAQQLALGLAIAQLSDEEKAAEGDKFLRARLAELTRAAAGALPDALAHALLYFLGDPADKARAALVRLLQAVHPEENAPLTLLPLLYSGVGGEQAAAAADPSDLDSRLSYQDGRGPPPSDAVPALAADATELAELMRDLGYSCCASRAAVVELVSQLTGADGALPGAEGSVAAAICMMASTAASLDDSLSLHGPFSTAVSGKYLEFDAKFDEDSAADAQALTAWGVEAFVGGVSEALPSLRWGGVFEALDQPTWAANGPGADGFALLVALHRRACSGPLPAGALLGGWTHSGAQLRLLAHAVGAAADAVAWGDAAAPLVSPAPDGTSKPGIAPWLSLRLTESLLHLSASGYHAEARALFAAPLSAAPQLLLAALLTHSGARAGAADEAPLQRELLDGLFPLFLGGDSPGSAALLQRLWEAQPYAVMRGMAALHRAQPQSILRLLDLATSFNALEKVLTLGAYSFTIDLAACAQRKELIDFEPWLHSCLRRDPEHAFVRACASYLREKLLPGSATNLARAAATSNVNVLSVDAAAIIFRVLTSLTPTLPPTLAADLHDLHTQCVHAKPKLGALLAGSGGAAASASDSKPPGIGLGAANPAAPSAAADGAAENGAPASEATVTLSLAYESAVASRAAFDAAFRQDVAASLGVGESAVAVIAVSAGSTVVDFSAAGAGDVAGRLRDSGFTTPHLTRFNGGAPVAATAITSRGAGGAPSAAAPAPADAGSLDFGPGMSLPAGLTDEPAAGAPAGGAAAGAPLPGMPGGEATSFPPEIEEIANSYFQKIYSDAASIDEIIGVLKAFQAAPAQSREQKVYVCMVHNLFDEYKYFPKYPDKPLRTTAVLFGALVQHGLVSHITLGLFLRYVLEALKKPPLSKMSKFGITALEQFKPRLAEWPQYCQLLLAIPQLPQLAPELPLFLEAQLAATGAVASAPPPLADPSPAAALGTPVDVSGPPVAEVAPAPGALAGLAGALGLGAAPAASAPASALPAALQPGAGAAAPQSALQVNSPVFGPASGTPPAPAAAAAAELPAVSMGSLGVGGFGREGCIETLMSSTSSAEVAPPPDAVQDRIGFVLNNMGQGNLPAKAAELMEAIESHDSSVPWFANYLVVRRVALEPNFHTLYAAMLHELSLPPLYRAILEATLQNARVLLSSQKIRSSSSERSLLKNLGSWLGSITLGRNKPLLMKDIDLKELVCDAYENGRLIAVVPFVAKVLDACSTSRVFLPPNPWVPDLKLNLKFEIEVLAKTLKVELADISPTRTLCHRQQDRAQTCDFANRAGPAALNAPGGGGFGGFSGSAPAFSLPGTDGPLPSAPAAFGSQLQPQGLQQPPPPPPPQPGMGGFGAAPSAAAQYSGPPGFFQQQQAQQQAQQAQQQAQAQQQQAAAGAQQQAAAQAAQQQAQQQQQAQAQQQQQQALGAQGGGAAALAALGAAADADTVIPNLASYVQINPALFSQQPQLKRVVPLALDRAIREIISPVVERSVTISCVTTRELMLKDFAMEPDEMRMRKAAQLMVSNLAGSLALVTCKEPLRVACSNHMRALLQQAGSLDVQLMEQLVQVCSSDNLDLGCTLIEKAATEKAVRDVEEALAPAFAIRRKHREQTGLPYYDMSIFTSGRYPTGLPEALRPKPGGLLPTQRRVYEDFGRIPRGVAAAAPPPQQQAGIPGIGAAATGPAQPPQPPQPPQGAAGQFGGLGGLSGDGGGGGSGGALALGRAPQASGAGSLPGLGSAAAGMPPGFPAAGAQHGVGMLPGSAPAQAGGGVGGAASGALSQAEALERLSLILAQLDLHVSQLAPQGVGMGALPASHEVHALLARVAECVTYCASRDEVALAMAGNVFKRMYEQAANAGAAARLATQINVSVLARVGSACKKVSAFVADMLLYAGDDERKLHEEIVLSLLLAQVVAMTTLSPRLAKHLTTSRSPHAVAFSAWLVRRTMLDEPLVAATDAKELLGALAALAQQPNPPEGLLRLLDDLRTALAQGGAQGGRLPKPPPPAAAAAAPAAAAPPPAAAAAAPRRLPPAEPPDAALSHAREQLAPLWAEWLSLCGQQGANERGFVSQLQAAGWLRQDEQGERFLRVTTELAIAAAHADGSADGGTRLPLAFGPLDAYSKLVVLILKSLTPEPTPSGARDTTPAATAATARAQLAALVRVLSAVVAHLARSHAHHACGARQHEPRAGLLTSFVDDSVCVRLGAHHHEPPPGAPPTPPFNQRAYLRLFGNWLLELAAPDPALDTLQPQMLYAFAAAFEALRPSRVPGFAFAWLELVSHRSFMPKLLLAPGRKGWPRLQKLLGHLFSFLYPNLTAPRLSPPTKHLYRGALRVLLVLLHDFPEFLCDYHLALCDAIPHTCVQLRNLVLSAFPRHMMLPDPFTPNLKVDLLPESSQPPTVLSPYTAALSAAGILEPLDAFLKGRGPRSLLQDLRQRLVGPDGAHRVAAIHALVLRVGVLSFLAGELGPEGRYLLLNGLANQLRYPNNHTHYFSCVLLYLFSEARDEPLQEQITRVLVERLIVHRPHPWGLLITFIELIKNPRYEFWAKNFTRCAPEIERLFESVARSCMAGAAPTPGGSSEAVA</sequence>
<evidence type="ECO:0000256" key="3">
    <source>
        <dbReference type="ARBA" id="ARBA00023015"/>
    </source>
</evidence>
<dbReference type="STRING" id="2903.R1DFP5"/>
<dbReference type="Pfam" id="PF12842">
    <property type="entry name" value="DUF3819"/>
    <property type="match status" value="1"/>
</dbReference>
<dbReference type="InterPro" id="IPR032194">
    <property type="entry name" value="CNOT1_HEAT"/>
</dbReference>
<dbReference type="RefSeq" id="XP_005765784.1">
    <property type="nucleotide sequence ID" value="XM_005765727.1"/>
</dbReference>
<feature type="region of interest" description="Disordered" evidence="6">
    <location>
        <begin position="1420"/>
        <end position="1486"/>
    </location>
</feature>
<feature type="domain" description="CCR4-NOT transcription complex subunit 1 CAF1-binding" evidence="9">
    <location>
        <begin position="1180"/>
        <end position="1389"/>
    </location>
</feature>
<dbReference type="EnsemblProtists" id="EOD13355">
    <property type="protein sequence ID" value="EOD13355"/>
    <property type="gene ID" value="EMIHUDRAFT_470734"/>
</dbReference>
<dbReference type="GeneID" id="17259505"/>
<dbReference type="Pfam" id="PF16415">
    <property type="entry name" value="CNOT1_CAF1_bind"/>
    <property type="match status" value="1"/>
</dbReference>
<dbReference type="InterPro" id="IPR024557">
    <property type="entry name" value="CNOT1_dom_4"/>
</dbReference>
<feature type="domain" description="CCR4-NOT transcription complex subunit 1-like NOT1 connector" evidence="12">
    <location>
        <begin position="1923"/>
        <end position="2097"/>
    </location>
</feature>
<feature type="compositionally biased region" description="Low complexity" evidence="6">
    <location>
        <begin position="1769"/>
        <end position="1793"/>
    </location>
</feature>
<evidence type="ECO:0000259" key="12">
    <source>
        <dbReference type="Pfam" id="PF25097"/>
    </source>
</evidence>
<dbReference type="Pfam" id="PF04054">
    <property type="entry name" value="Not1"/>
    <property type="match status" value="1"/>
</dbReference>
<dbReference type="InterPro" id="IPR040398">
    <property type="entry name" value="Not1"/>
</dbReference>
<evidence type="ECO:0000259" key="10">
    <source>
        <dbReference type="Pfam" id="PF16417"/>
    </source>
</evidence>
<feature type="compositionally biased region" description="Pro residues" evidence="6">
    <location>
        <begin position="1794"/>
        <end position="1803"/>
    </location>
</feature>
<dbReference type="OMA" id="IDEYHCY"/>
<dbReference type="GO" id="GO:0030015">
    <property type="term" value="C:CCR4-NOT core complex"/>
    <property type="evidence" value="ECO:0007669"/>
    <property type="project" value="InterPro"/>
</dbReference>
<feature type="compositionally biased region" description="Gly residues" evidence="6">
    <location>
        <begin position="1808"/>
        <end position="1829"/>
    </location>
</feature>
<protein>
    <recommendedName>
        <fullName evidence="15">CCR4-NOT transcription complex subunit 1</fullName>
    </recommendedName>
</protein>
<evidence type="ECO:0000259" key="7">
    <source>
        <dbReference type="Pfam" id="PF04054"/>
    </source>
</evidence>
<dbReference type="KEGG" id="ehx:EMIHUDRAFT_470734"/>
<dbReference type="Pfam" id="PF25097">
    <property type="entry name" value="ARM_Cnot1"/>
    <property type="match status" value="1"/>
</dbReference>
<feature type="domain" description="CCR4-Not complex component Not1 C-terminal" evidence="7">
    <location>
        <begin position="2344"/>
        <end position="2565"/>
    </location>
</feature>
<evidence type="ECO:0000256" key="4">
    <source>
        <dbReference type="ARBA" id="ARBA00023163"/>
    </source>
</evidence>
<dbReference type="eggNOG" id="KOG1831">
    <property type="taxonomic scope" value="Eukaryota"/>
</dbReference>
<evidence type="ECO:0000256" key="6">
    <source>
        <dbReference type="SAM" id="MobiDB-lite"/>
    </source>
</evidence>
<feature type="compositionally biased region" description="Pro residues" evidence="6">
    <location>
        <begin position="1448"/>
        <end position="1457"/>
    </location>
</feature>
<feature type="region of interest" description="Disordered" evidence="6">
    <location>
        <begin position="1769"/>
        <end position="1830"/>
    </location>
</feature>
<feature type="domain" description="CCR4-NOT transcription complex subunit 1 HEAT repeat" evidence="11">
    <location>
        <begin position="511"/>
        <end position="659"/>
    </location>
</feature>
<comment type="subcellular location">
    <subcellularLocation>
        <location evidence="1">Nucleus</location>
    </subcellularLocation>
</comment>
<dbReference type="PANTHER" id="PTHR13162:SF8">
    <property type="entry name" value="CCR4-NOT TRANSCRIPTION COMPLEX SUBUNIT 1"/>
    <property type="match status" value="1"/>
</dbReference>
<dbReference type="InterPro" id="IPR007196">
    <property type="entry name" value="CCR4-Not_Not1_C"/>
</dbReference>
<dbReference type="GO" id="GO:0000932">
    <property type="term" value="C:P-body"/>
    <property type="evidence" value="ECO:0007669"/>
    <property type="project" value="TreeGrafter"/>
</dbReference>
<feature type="domain" description="CCR4-NOT transcription complex subunit 1 TTP binding" evidence="10">
    <location>
        <begin position="883"/>
        <end position="1038"/>
    </location>
</feature>
<keyword evidence="4" id="KW-0804">Transcription</keyword>
<reference evidence="13" key="2">
    <citation type="submission" date="2024-10" db="UniProtKB">
        <authorList>
            <consortium name="EnsemblProtists"/>
        </authorList>
    </citation>
    <scope>IDENTIFICATION</scope>
</reference>
<dbReference type="InterPro" id="IPR032193">
    <property type="entry name" value="CNOT1_TTP_bind"/>
</dbReference>
<dbReference type="GO" id="GO:0000288">
    <property type="term" value="P:nuclear-transcribed mRNA catabolic process, deadenylation-dependent decay"/>
    <property type="evidence" value="ECO:0007669"/>
    <property type="project" value="TreeGrafter"/>
</dbReference>
<keyword evidence="5" id="KW-0539">Nucleus</keyword>
<feature type="region of interest" description="Disordered" evidence="6">
    <location>
        <begin position="217"/>
        <end position="240"/>
    </location>
</feature>
<dbReference type="PaxDb" id="2903-EOD13355"/>
<name>A0A0D3IQ20_EMIH1</name>
<organism evidence="13 14">
    <name type="scientific">Emiliania huxleyi (strain CCMP1516)</name>
    <dbReference type="NCBI Taxonomy" id="280463"/>
    <lineage>
        <taxon>Eukaryota</taxon>
        <taxon>Haptista</taxon>
        <taxon>Haptophyta</taxon>
        <taxon>Prymnesiophyceae</taxon>
        <taxon>Isochrysidales</taxon>
        <taxon>Noelaerhabdaceae</taxon>
        <taxon>Emiliania</taxon>
    </lineage>
</organism>
<evidence type="ECO:0000313" key="14">
    <source>
        <dbReference type="Proteomes" id="UP000013827"/>
    </source>
</evidence>
<keyword evidence="2" id="KW-0678">Repressor</keyword>
<keyword evidence="3" id="KW-0805">Transcription regulation</keyword>
<reference evidence="14" key="1">
    <citation type="journal article" date="2013" name="Nature">
        <title>Pan genome of the phytoplankton Emiliania underpins its global distribution.</title>
        <authorList>
            <person name="Read B.A."/>
            <person name="Kegel J."/>
            <person name="Klute M.J."/>
            <person name="Kuo A."/>
            <person name="Lefebvre S.C."/>
            <person name="Maumus F."/>
            <person name="Mayer C."/>
            <person name="Miller J."/>
            <person name="Monier A."/>
            <person name="Salamov A."/>
            <person name="Young J."/>
            <person name="Aguilar M."/>
            <person name="Claverie J.M."/>
            <person name="Frickenhaus S."/>
            <person name="Gonzalez K."/>
            <person name="Herman E.K."/>
            <person name="Lin Y.C."/>
            <person name="Napier J."/>
            <person name="Ogata H."/>
            <person name="Sarno A.F."/>
            <person name="Shmutz J."/>
            <person name="Schroeder D."/>
            <person name="de Vargas C."/>
            <person name="Verret F."/>
            <person name="von Dassow P."/>
            <person name="Valentin K."/>
            <person name="Van de Peer Y."/>
            <person name="Wheeler G."/>
            <person name="Dacks J.B."/>
            <person name="Delwiche C.F."/>
            <person name="Dyhrman S.T."/>
            <person name="Glockner G."/>
            <person name="John U."/>
            <person name="Richards T."/>
            <person name="Worden A.Z."/>
            <person name="Zhang X."/>
            <person name="Grigoriev I.V."/>
            <person name="Allen A.E."/>
            <person name="Bidle K."/>
            <person name="Borodovsky M."/>
            <person name="Bowler C."/>
            <person name="Brownlee C."/>
            <person name="Cock J.M."/>
            <person name="Elias M."/>
            <person name="Gladyshev V.N."/>
            <person name="Groth M."/>
            <person name="Guda C."/>
            <person name="Hadaegh A."/>
            <person name="Iglesias-Rodriguez M.D."/>
            <person name="Jenkins J."/>
            <person name="Jones B.M."/>
            <person name="Lawson T."/>
            <person name="Leese F."/>
            <person name="Lindquist E."/>
            <person name="Lobanov A."/>
            <person name="Lomsadze A."/>
            <person name="Malik S.B."/>
            <person name="Marsh M.E."/>
            <person name="Mackinder L."/>
            <person name="Mock T."/>
            <person name="Mueller-Roeber B."/>
            <person name="Pagarete A."/>
            <person name="Parker M."/>
            <person name="Probert I."/>
            <person name="Quesneville H."/>
            <person name="Raines C."/>
            <person name="Rensing S.A."/>
            <person name="Riano-Pachon D.M."/>
            <person name="Richier S."/>
            <person name="Rokitta S."/>
            <person name="Shiraiwa Y."/>
            <person name="Soanes D.M."/>
            <person name="van der Giezen M."/>
            <person name="Wahlund T.M."/>
            <person name="Williams B."/>
            <person name="Wilson W."/>
            <person name="Wolfe G."/>
            <person name="Wurch L.L."/>
        </authorList>
    </citation>
    <scope>NUCLEOTIDE SEQUENCE</scope>
</reference>
<dbReference type="GO" id="GO:0017148">
    <property type="term" value="P:negative regulation of translation"/>
    <property type="evidence" value="ECO:0007669"/>
    <property type="project" value="InterPro"/>
</dbReference>
<dbReference type="Pfam" id="PF16418">
    <property type="entry name" value="CNOT1_HEAT"/>
    <property type="match status" value="1"/>
</dbReference>
<evidence type="ECO:0008006" key="15">
    <source>
        <dbReference type="Google" id="ProtNLM"/>
    </source>
</evidence>
<feature type="domain" description="CCR4-NOT transcription complex subunit 1" evidence="8">
    <location>
        <begin position="1576"/>
        <end position="1719"/>
    </location>
</feature>
<evidence type="ECO:0000259" key="9">
    <source>
        <dbReference type="Pfam" id="PF16415"/>
    </source>
</evidence>
<dbReference type="HOGENOM" id="CLU_000286_3_0_1"/>
<dbReference type="InterPro" id="IPR032191">
    <property type="entry name" value="CNOT1_CAF1_bind"/>
</dbReference>
<dbReference type="GO" id="GO:0005634">
    <property type="term" value="C:nucleus"/>
    <property type="evidence" value="ECO:0007669"/>
    <property type="project" value="UniProtKB-SubCell"/>
</dbReference>
<dbReference type="GO" id="GO:0060090">
    <property type="term" value="F:molecular adaptor activity"/>
    <property type="evidence" value="ECO:0007669"/>
    <property type="project" value="TreeGrafter"/>
</dbReference>
<evidence type="ECO:0000256" key="1">
    <source>
        <dbReference type="ARBA" id="ARBA00004123"/>
    </source>
</evidence>
<dbReference type="Proteomes" id="UP000013827">
    <property type="component" value="Unassembled WGS sequence"/>
</dbReference>
<proteinExistence type="predicted"/>
<dbReference type="Pfam" id="PF16417">
    <property type="entry name" value="CNOT1_TTP_bind"/>
    <property type="match status" value="1"/>
</dbReference>
<accession>A0A0D3IQ20</accession>
<keyword evidence="14" id="KW-1185">Reference proteome</keyword>
<dbReference type="Gene3D" id="1.25.40.840">
    <property type="entry name" value="CCR4-NOT transcription complex subunit 1 TTP binding domain"/>
    <property type="match status" value="1"/>
</dbReference>
<evidence type="ECO:0000259" key="11">
    <source>
        <dbReference type="Pfam" id="PF16418"/>
    </source>
</evidence>
<evidence type="ECO:0000313" key="13">
    <source>
        <dbReference type="EnsemblProtists" id="EOD13355"/>
    </source>
</evidence>
<evidence type="ECO:0000259" key="8">
    <source>
        <dbReference type="Pfam" id="PF12842"/>
    </source>
</evidence>